<dbReference type="EMBL" id="RKLQ01000002">
    <property type="protein sequence ID" value="MBX0304638.1"/>
    <property type="molecule type" value="Genomic_DNA"/>
</dbReference>
<dbReference type="AlphaFoldDB" id="A0A8J7YJD4"/>
<dbReference type="RefSeq" id="WP_220588847.1">
    <property type="nucleotide sequence ID" value="NZ_RKLQ01000002.1"/>
</dbReference>
<feature type="transmembrane region" description="Helical" evidence="1">
    <location>
        <begin position="39"/>
        <end position="63"/>
    </location>
</feature>
<name>A0A8J7YJD4_9EURY</name>
<keyword evidence="1" id="KW-0812">Transmembrane</keyword>
<gene>
    <name evidence="2" type="ORF">EGD98_13260</name>
</gene>
<keyword evidence="1" id="KW-1133">Transmembrane helix</keyword>
<feature type="transmembrane region" description="Helical" evidence="1">
    <location>
        <begin position="6"/>
        <end position="27"/>
    </location>
</feature>
<keyword evidence="1" id="KW-0472">Membrane</keyword>
<proteinExistence type="predicted"/>
<dbReference type="Pfam" id="PF24365">
    <property type="entry name" value="DUF7521"/>
    <property type="match status" value="1"/>
</dbReference>
<feature type="transmembrane region" description="Helical" evidence="1">
    <location>
        <begin position="69"/>
        <end position="92"/>
    </location>
</feature>
<evidence type="ECO:0000256" key="1">
    <source>
        <dbReference type="SAM" id="Phobius"/>
    </source>
</evidence>
<protein>
    <submittedName>
        <fullName evidence="2">Uncharacterized protein</fullName>
    </submittedName>
</protein>
<evidence type="ECO:0000313" key="3">
    <source>
        <dbReference type="Proteomes" id="UP000783863"/>
    </source>
</evidence>
<dbReference type="InterPro" id="IPR055943">
    <property type="entry name" value="DUF7521"/>
</dbReference>
<reference evidence="2" key="1">
    <citation type="submission" date="2021-06" db="EMBL/GenBank/DDBJ databases">
        <title>Halomicroarcula sp. F24A a new haloarchaeum isolated from saline soil.</title>
        <authorList>
            <person name="Duran-Viseras A."/>
            <person name="Sanchez-Porro C."/>
            <person name="Ventosa A."/>
        </authorList>
    </citation>
    <scope>NUCLEOTIDE SEQUENCE</scope>
    <source>
        <strain evidence="2">F24A</strain>
    </source>
</reference>
<accession>A0A8J7YJD4</accession>
<comment type="caution">
    <text evidence="2">The sequence shown here is derived from an EMBL/GenBank/DDBJ whole genome shotgun (WGS) entry which is preliminary data.</text>
</comment>
<organism evidence="2 3">
    <name type="scientific">Haloarcula salinisoli</name>
    <dbReference type="NCBI Taxonomy" id="2487746"/>
    <lineage>
        <taxon>Archaea</taxon>
        <taxon>Methanobacteriati</taxon>
        <taxon>Methanobacteriota</taxon>
        <taxon>Stenosarchaea group</taxon>
        <taxon>Halobacteria</taxon>
        <taxon>Halobacteriales</taxon>
        <taxon>Haloarculaceae</taxon>
        <taxon>Haloarcula</taxon>
    </lineage>
</organism>
<keyword evidence="3" id="KW-1185">Reference proteome</keyword>
<sequence>MVEPQAIAEVVSVLELLVGLAITGLAFQGYRRNRSRAMLFLGGGIATMTVVSLVVIVVVAFFSSASARMVGLASSLTNLVGMCLILYAIVLARRE</sequence>
<dbReference type="Proteomes" id="UP000783863">
    <property type="component" value="Unassembled WGS sequence"/>
</dbReference>
<evidence type="ECO:0000313" key="2">
    <source>
        <dbReference type="EMBL" id="MBX0304638.1"/>
    </source>
</evidence>